<evidence type="ECO:0000259" key="5">
    <source>
        <dbReference type="Pfam" id="PF00419"/>
    </source>
</evidence>
<evidence type="ECO:0000313" key="7">
    <source>
        <dbReference type="Proteomes" id="UP001064896"/>
    </source>
</evidence>
<dbReference type="InterPro" id="IPR008966">
    <property type="entry name" value="Adhesion_dom_sf"/>
</dbReference>
<evidence type="ECO:0000313" key="6">
    <source>
        <dbReference type="EMBL" id="BCD86190.1"/>
    </source>
</evidence>
<name>A0ABN6BT80_9PSED</name>
<dbReference type="InterPro" id="IPR036937">
    <property type="entry name" value="Adhesion_dom_fimbrial_sf"/>
</dbReference>
<dbReference type="SUPFAM" id="SSF49401">
    <property type="entry name" value="Bacterial adhesins"/>
    <property type="match status" value="1"/>
</dbReference>
<sequence length="330" mass="35918">MHVGLVRSLILIFSILVISPQPAWGVTAYCKMAAGAPPTMAPLPPELVVPRDAPEGLVLFDTQRWIQSGKAEVNCGGFLQHGDLWLRRGFLSGASVPGHANVYPSGVPGVGIRVAWSRDANTLPAQMSGGEFMNSPRKTDALAWGRYTPASNWWIQLIKTGPISSGTYSIPSVEVHYHDERTNALVFPAIAIAFQTRSCRLVEGSVLTRTLHKTWLKDFSGIGSTAWPLDVSIDLECDPGLDIAYRLDGLTHDASTLKNTFGITMARGVGVQLTDLQNIPLSIGSEYPLGRSVMGEKRVRIPLMARYRQVAEQVTPGHVVATATLTLFYR</sequence>
<evidence type="ECO:0000256" key="3">
    <source>
        <dbReference type="ARBA" id="ARBA00022729"/>
    </source>
</evidence>
<keyword evidence="3" id="KW-0732">Signal</keyword>
<comment type="similarity">
    <text evidence="2">Belongs to the fimbrial protein family.</text>
</comment>
<keyword evidence="4" id="KW-0281">Fimbrium</keyword>
<protein>
    <recommendedName>
        <fullName evidence="5">Fimbrial-type adhesion domain-containing protein</fullName>
    </recommendedName>
</protein>
<gene>
    <name evidence="6" type="ORF">PSm6_25970</name>
</gene>
<reference evidence="6" key="1">
    <citation type="submission" date="2020-05" db="EMBL/GenBank/DDBJ databases">
        <title>Complete genome sequence of Pseudomonas sp. Sm006.</title>
        <authorList>
            <person name="Takeuchi K."/>
            <person name="Someya N."/>
        </authorList>
    </citation>
    <scope>NUCLEOTIDE SEQUENCE</scope>
    <source>
        <strain evidence="6">Sm006</strain>
    </source>
</reference>
<evidence type="ECO:0000256" key="4">
    <source>
        <dbReference type="ARBA" id="ARBA00023263"/>
    </source>
</evidence>
<feature type="domain" description="Fimbrial-type adhesion" evidence="5">
    <location>
        <begin position="198"/>
        <end position="329"/>
    </location>
</feature>
<dbReference type="Gene3D" id="2.60.40.1090">
    <property type="entry name" value="Fimbrial-type adhesion domain"/>
    <property type="match status" value="1"/>
</dbReference>
<organism evidence="6 7">
    <name type="scientific">Pseudomonas solani</name>
    <dbReference type="NCBI Taxonomy" id="2731552"/>
    <lineage>
        <taxon>Bacteria</taxon>
        <taxon>Pseudomonadati</taxon>
        <taxon>Pseudomonadota</taxon>
        <taxon>Gammaproteobacteria</taxon>
        <taxon>Pseudomonadales</taxon>
        <taxon>Pseudomonadaceae</taxon>
        <taxon>Pseudomonas</taxon>
    </lineage>
</organism>
<proteinExistence type="inferred from homology"/>
<dbReference type="InterPro" id="IPR000259">
    <property type="entry name" value="Adhesion_dom_fimbrial"/>
</dbReference>
<dbReference type="EMBL" id="AP023081">
    <property type="protein sequence ID" value="BCD86190.1"/>
    <property type="molecule type" value="Genomic_DNA"/>
</dbReference>
<dbReference type="PANTHER" id="PTHR33420">
    <property type="entry name" value="FIMBRIAL SUBUNIT ELFA-RELATED"/>
    <property type="match status" value="1"/>
</dbReference>
<accession>A0ABN6BT80</accession>
<keyword evidence="7" id="KW-1185">Reference proteome</keyword>
<evidence type="ECO:0000256" key="1">
    <source>
        <dbReference type="ARBA" id="ARBA00004561"/>
    </source>
</evidence>
<dbReference type="Proteomes" id="UP001064896">
    <property type="component" value="Chromosome"/>
</dbReference>
<dbReference type="Gene3D" id="2.60.40.3310">
    <property type="match status" value="1"/>
</dbReference>
<evidence type="ECO:0000256" key="2">
    <source>
        <dbReference type="ARBA" id="ARBA00006671"/>
    </source>
</evidence>
<dbReference type="InterPro" id="IPR050263">
    <property type="entry name" value="Bact_Fimbrial_Adh_Pro"/>
</dbReference>
<dbReference type="Pfam" id="PF00419">
    <property type="entry name" value="Fimbrial"/>
    <property type="match status" value="1"/>
</dbReference>
<dbReference type="PANTHER" id="PTHR33420:SF12">
    <property type="entry name" value="FIMBRIN-LIKE PROTEIN FIMI-RELATED"/>
    <property type="match status" value="1"/>
</dbReference>
<comment type="subcellular location">
    <subcellularLocation>
        <location evidence="1">Fimbrium</location>
    </subcellularLocation>
</comment>